<dbReference type="InterPro" id="IPR008969">
    <property type="entry name" value="CarboxyPept-like_regulatory"/>
</dbReference>
<dbReference type="InterPro" id="IPR036942">
    <property type="entry name" value="Beta-barrel_TonB_sf"/>
</dbReference>
<keyword evidence="2 8" id="KW-0813">Transport</keyword>
<dbReference type="InterPro" id="IPR039426">
    <property type="entry name" value="TonB-dep_rcpt-like"/>
</dbReference>
<gene>
    <name evidence="12" type="ORF">SAMN03080602_02572</name>
</gene>
<dbReference type="InterPro" id="IPR023996">
    <property type="entry name" value="TonB-dep_OMP_SusC/RagA"/>
</dbReference>
<dbReference type="RefSeq" id="WP_085499374.1">
    <property type="nucleotide sequence ID" value="NZ_FXAO01000005.1"/>
</dbReference>
<evidence type="ECO:0000256" key="4">
    <source>
        <dbReference type="ARBA" id="ARBA00022692"/>
    </source>
</evidence>
<dbReference type="InterPro" id="IPR037066">
    <property type="entry name" value="Plug_dom_sf"/>
</dbReference>
<evidence type="ECO:0000256" key="8">
    <source>
        <dbReference type="PROSITE-ProRule" id="PRU01360"/>
    </source>
</evidence>
<dbReference type="Gene3D" id="2.170.130.10">
    <property type="entry name" value="TonB-dependent receptor, plug domain"/>
    <property type="match status" value="1"/>
</dbReference>
<dbReference type="STRING" id="188872.SAMN03080602_02572"/>
<sequence length="1042" mass="114963">MKKQEHLVFSFYLQKWRDLCFLPKFEIKHTLLLYTLLFGLGVYEGRANVSIIIEAIGQDPVTVRGNITDSQGMPLSGASVQEKNTSNGAVADFDGNYTIEVSSSNAILVFSYLGMQTMERTVGQNTSINVQLEEDANFLDEVVVVGYGTTAKKDVTGAISSIKGDDFKNLPISGIDKALQGRMAGVQVVPNGGAPGGSVAIRIRGTGTVNNSEPLYVVDGIPTANIDGVNPNDIESIQVLKDASASAIYGTRAANGVVIVTTRKGKSGKLNMSVDAYTGFSNVGKTLDVLDAPTLAEIKRERYANDGIPVNPIWQDAQYQTQLTNWQDALFVTGKTQNVDLNLSGGNDYSTYLFGLGYYNEEGIIEKSAADRVSLRINSDHKIKEWLKIGQTMSLSSRTSNGFNTTSAQNGLIWSAIRFHPGLPIKDSDGNYSSNQISGEFGDINNPLFEVDIQDADRRDTRLLANITPEISITPDLKFKANFGVDYTILDQRSFRPQVLNQIRTTNENSANRSYDEQFSFLMEYFLTYDKIFGDHRIGVVGGYTQQSFDYQGFSASAKNLPDEDPSQRLLGTGELNNMGEYKAHDGLESIFGRVNYSFMDKYLLTATVRSDESSKFAEGNRTGVFPAFSLGWRVSEESFFDVPFMDNLKVTGGWGELGNQNIDRLQYLARISRGQRYSLGLDGSVDVVGANQSSFANTDISWETVRMTNFGVDMGFLDNRLTSNFNYFIKDTDDMLLRPPVIGSQGSNPSPYLNIGKVRNKGLEVELNWQDTKGDFGYSLGANASFVKNEVVKLVSGTFLGSSFYGRPNQEISRTYEGHPIGTFYGWRTDGLFQTQADIDAHAEQPGAVPGDVRFIDINNDNVIDDKDREIIGSPHPKMTYGINASANYKGFDLTMFFLGVAGVDIYNADRMQGLDASYPFNLYSDITGRWTGPGTSNEIPRVSTLRTNLNHRTSDLFIEKGDFLRLKNLTVGYTIPSDLTDKIGLSRLRFYVTGQNVFTITGYSGFDPELGLTDGNLQQNVDFAQFPQARTYLLGANIGF</sequence>
<dbReference type="Proteomes" id="UP000193420">
    <property type="component" value="Unassembled WGS sequence"/>
</dbReference>
<keyword evidence="4 8" id="KW-0812">Transmembrane</keyword>
<evidence type="ECO:0000256" key="1">
    <source>
        <dbReference type="ARBA" id="ARBA00004571"/>
    </source>
</evidence>
<dbReference type="Gene3D" id="2.60.40.1120">
    <property type="entry name" value="Carboxypeptidase-like, regulatory domain"/>
    <property type="match status" value="1"/>
</dbReference>
<feature type="domain" description="TonB-dependent receptor-like beta-barrel" evidence="10">
    <location>
        <begin position="439"/>
        <end position="828"/>
    </location>
</feature>
<evidence type="ECO:0000256" key="9">
    <source>
        <dbReference type="RuleBase" id="RU003357"/>
    </source>
</evidence>
<feature type="domain" description="TonB-dependent receptor plug" evidence="11">
    <location>
        <begin position="152"/>
        <end position="257"/>
    </location>
</feature>
<evidence type="ECO:0000259" key="10">
    <source>
        <dbReference type="Pfam" id="PF00593"/>
    </source>
</evidence>
<proteinExistence type="inferred from homology"/>
<evidence type="ECO:0000256" key="2">
    <source>
        <dbReference type="ARBA" id="ARBA00022448"/>
    </source>
</evidence>
<accession>A0A1X7K7E6</accession>
<name>A0A1X7K7E6_9FLAO</name>
<reference evidence="13" key="1">
    <citation type="submission" date="2017-04" db="EMBL/GenBank/DDBJ databases">
        <authorList>
            <person name="Varghese N."/>
            <person name="Submissions S."/>
        </authorList>
    </citation>
    <scope>NUCLEOTIDE SEQUENCE [LARGE SCALE GENOMIC DNA]</scope>
    <source>
        <strain evidence="13">DSM 19835</strain>
    </source>
</reference>
<dbReference type="InterPro" id="IPR012910">
    <property type="entry name" value="Plug_dom"/>
</dbReference>
<keyword evidence="3 8" id="KW-1134">Transmembrane beta strand</keyword>
<dbReference type="NCBIfam" id="TIGR04057">
    <property type="entry name" value="SusC_RagA_signa"/>
    <property type="match status" value="1"/>
</dbReference>
<keyword evidence="6 8" id="KW-0472">Membrane</keyword>
<dbReference type="AlphaFoldDB" id="A0A1X7K7E6"/>
<comment type="similarity">
    <text evidence="8 9">Belongs to the TonB-dependent receptor family.</text>
</comment>
<evidence type="ECO:0000256" key="6">
    <source>
        <dbReference type="ARBA" id="ARBA00023136"/>
    </source>
</evidence>
<evidence type="ECO:0000256" key="5">
    <source>
        <dbReference type="ARBA" id="ARBA00023077"/>
    </source>
</evidence>
<dbReference type="OrthoDB" id="9768177at2"/>
<keyword evidence="7 8" id="KW-0998">Cell outer membrane</keyword>
<comment type="subcellular location">
    <subcellularLocation>
        <location evidence="1 8">Cell outer membrane</location>
        <topology evidence="1 8">Multi-pass membrane protein</topology>
    </subcellularLocation>
</comment>
<dbReference type="InterPro" id="IPR023997">
    <property type="entry name" value="TonB-dep_OMP_SusC/RagA_CS"/>
</dbReference>
<evidence type="ECO:0000313" key="13">
    <source>
        <dbReference type="Proteomes" id="UP000193420"/>
    </source>
</evidence>
<dbReference type="GO" id="GO:0009279">
    <property type="term" value="C:cell outer membrane"/>
    <property type="evidence" value="ECO:0007669"/>
    <property type="project" value="UniProtKB-SubCell"/>
</dbReference>
<evidence type="ECO:0000256" key="7">
    <source>
        <dbReference type="ARBA" id="ARBA00023237"/>
    </source>
</evidence>
<evidence type="ECO:0000313" key="12">
    <source>
        <dbReference type="EMBL" id="SMG36929.1"/>
    </source>
</evidence>
<evidence type="ECO:0000256" key="3">
    <source>
        <dbReference type="ARBA" id="ARBA00022452"/>
    </source>
</evidence>
<keyword evidence="13" id="KW-1185">Reference proteome</keyword>
<dbReference type="InterPro" id="IPR000531">
    <property type="entry name" value="Beta-barrel_TonB"/>
</dbReference>
<keyword evidence="5 9" id="KW-0798">TonB box</keyword>
<protein>
    <submittedName>
        <fullName evidence="12">TonB-linked outer membrane protein, SusC/RagA family</fullName>
    </submittedName>
</protein>
<dbReference type="Pfam" id="PF00593">
    <property type="entry name" value="TonB_dep_Rec_b-barrel"/>
    <property type="match status" value="1"/>
</dbReference>
<organism evidence="12 13">
    <name type="scientific">Arenibacter troitsensis</name>
    <dbReference type="NCBI Taxonomy" id="188872"/>
    <lineage>
        <taxon>Bacteria</taxon>
        <taxon>Pseudomonadati</taxon>
        <taxon>Bacteroidota</taxon>
        <taxon>Flavobacteriia</taxon>
        <taxon>Flavobacteriales</taxon>
        <taxon>Flavobacteriaceae</taxon>
        <taxon>Arenibacter</taxon>
    </lineage>
</organism>
<dbReference type="Pfam" id="PF13715">
    <property type="entry name" value="CarbopepD_reg_2"/>
    <property type="match status" value="1"/>
</dbReference>
<evidence type="ECO:0000259" key="11">
    <source>
        <dbReference type="Pfam" id="PF07715"/>
    </source>
</evidence>
<dbReference type="EMBL" id="FXAO01000005">
    <property type="protein sequence ID" value="SMG36929.1"/>
    <property type="molecule type" value="Genomic_DNA"/>
</dbReference>
<dbReference type="Pfam" id="PF07715">
    <property type="entry name" value="Plug"/>
    <property type="match status" value="1"/>
</dbReference>
<dbReference type="PROSITE" id="PS52016">
    <property type="entry name" value="TONB_DEPENDENT_REC_3"/>
    <property type="match status" value="1"/>
</dbReference>
<dbReference type="SUPFAM" id="SSF56935">
    <property type="entry name" value="Porins"/>
    <property type="match status" value="1"/>
</dbReference>
<dbReference type="FunFam" id="2.170.130.10:FF:000008">
    <property type="entry name" value="SusC/RagA family TonB-linked outer membrane protein"/>
    <property type="match status" value="1"/>
</dbReference>
<dbReference type="SUPFAM" id="SSF49464">
    <property type="entry name" value="Carboxypeptidase regulatory domain-like"/>
    <property type="match status" value="1"/>
</dbReference>
<dbReference type="Gene3D" id="2.40.170.20">
    <property type="entry name" value="TonB-dependent receptor, beta-barrel domain"/>
    <property type="match status" value="1"/>
</dbReference>
<dbReference type="NCBIfam" id="TIGR04056">
    <property type="entry name" value="OMP_RagA_SusC"/>
    <property type="match status" value="1"/>
</dbReference>